<evidence type="ECO:0000313" key="7">
    <source>
        <dbReference type="Proteomes" id="UP000249522"/>
    </source>
</evidence>
<keyword evidence="2 4" id="KW-0547">Nucleotide-binding</keyword>
<dbReference type="InterPro" id="IPR011761">
    <property type="entry name" value="ATP-grasp"/>
</dbReference>
<dbReference type="InterPro" id="IPR052032">
    <property type="entry name" value="ATP-dep_AA_Ligase"/>
</dbReference>
<proteinExistence type="predicted"/>
<protein>
    <submittedName>
        <fullName evidence="6">Phosphoribosylglycinamide synthetase</fullName>
    </submittedName>
</protein>
<dbReference type="Pfam" id="PF13535">
    <property type="entry name" value="ATP-grasp_4"/>
    <property type="match status" value="1"/>
</dbReference>
<evidence type="ECO:0000256" key="3">
    <source>
        <dbReference type="ARBA" id="ARBA00022840"/>
    </source>
</evidence>
<dbReference type="SMART" id="SM01209">
    <property type="entry name" value="GARS_A"/>
    <property type="match status" value="1"/>
</dbReference>
<evidence type="ECO:0000256" key="2">
    <source>
        <dbReference type="ARBA" id="ARBA00022741"/>
    </source>
</evidence>
<dbReference type="PANTHER" id="PTHR43585:SF2">
    <property type="entry name" value="ATP-GRASP ENZYME FSQD"/>
    <property type="match status" value="1"/>
</dbReference>
<dbReference type="InterPro" id="IPR040570">
    <property type="entry name" value="LAL_C2"/>
</dbReference>
<gene>
    <name evidence="6" type="ORF">DNH61_05700</name>
</gene>
<evidence type="ECO:0000256" key="1">
    <source>
        <dbReference type="ARBA" id="ARBA00022598"/>
    </source>
</evidence>
<evidence type="ECO:0000259" key="5">
    <source>
        <dbReference type="PROSITE" id="PS50975"/>
    </source>
</evidence>
<dbReference type="InterPro" id="IPR041472">
    <property type="entry name" value="BL00235/CARNS1_N"/>
</dbReference>
<accession>A0A2W1LQA6</accession>
<dbReference type="Pfam" id="PF18603">
    <property type="entry name" value="LAL_C2"/>
    <property type="match status" value="1"/>
</dbReference>
<dbReference type="SUPFAM" id="SSF56059">
    <property type="entry name" value="Glutathione synthetase ATP-binding domain-like"/>
    <property type="match status" value="1"/>
</dbReference>
<dbReference type="GO" id="GO:0046872">
    <property type="term" value="F:metal ion binding"/>
    <property type="evidence" value="ECO:0007669"/>
    <property type="project" value="InterPro"/>
</dbReference>
<dbReference type="PROSITE" id="PS50975">
    <property type="entry name" value="ATP_GRASP"/>
    <property type="match status" value="1"/>
</dbReference>
<dbReference type="GO" id="GO:0016874">
    <property type="term" value="F:ligase activity"/>
    <property type="evidence" value="ECO:0007669"/>
    <property type="project" value="UniProtKB-KW"/>
</dbReference>
<dbReference type="GO" id="GO:0005524">
    <property type="term" value="F:ATP binding"/>
    <property type="evidence" value="ECO:0007669"/>
    <property type="project" value="UniProtKB-UniRule"/>
</dbReference>
<feature type="domain" description="ATP-grasp" evidence="5">
    <location>
        <begin position="121"/>
        <end position="319"/>
    </location>
</feature>
<keyword evidence="1" id="KW-0436">Ligase</keyword>
<dbReference type="Gene3D" id="3.30.470.20">
    <property type="entry name" value="ATP-grasp fold, B domain"/>
    <property type="match status" value="1"/>
</dbReference>
<reference evidence="6 7" key="1">
    <citation type="submission" date="2018-06" db="EMBL/GenBank/DDBJ databases">
        <title>Paenibacillus imtechensis sp. nov.</title>
        <authorList>
            <person name="Pinnaka A.K."/>
            <person name="Singh H."/>
            <person name="Kaur M."/>
        </authorList>
    </citation>
    <scope>NUCLEOTIDE SEQUENCE [LARGE SCALE GENOMIC DNA]</scope>
    <source>
        <strain evidence="6 7">SMB1</strain>
    </source>
</reference>
<evidence type="ECO:0000313" key="6">
    <source>
        <dbReference type="EMBL" id="PZD96694.1"/>
    </source>
</evidence>
<dbReference type="OrthoDB" id="9803907at2"/>
<dbReference type="Pfam" id="PF18130">
    <property type="entry name" value="ATPgrasp_N"/>
    <property type="match status" value="1"/>
</dbReference>
<comment type="caution">
    <text evidence="6">The sequence shown here is derived from an EMBL/GenBank/DDBJ whole genome shotgun (WGS) entry which is preliminary data.</text>
</comment>
<dbReference type="AlphaFoldDB" id="A0A2W1LQA6"/>
<evidence type="ECO:0000256" key="4">
    <source>
        <dbReference type="PROSITE-ProRule" id="PRU00409"/>
    </source>
</evidence>
<dbReference type="PANTHER" id="PTHR43585">
    <property type="entry name" value="FUMIPYRROLE BIOSYNTHESIS PROTEIN C"/>
    <property type="match status" value="1"/>
</dbReference>
<dbReference type="Gene3D" id="3.40.50.20">
    <property type="match status" value="1"/>
</dbReference>
<sequence length="441" mass="47382">MLPVGGKQMNKGEWVVVVGRRDQVEEIDFIQKLGYKVVLLNTVISMEDALNADLPVEVDLNDEAAVLRKVSELAGRCRIGAVYTCNEYRLILGAKIAEALKLPHVLSVEAASNCRSKARTRALLREHNVNPVAFKLVRTPAEALQALARSEISLPAIVKPSNDAGSHMVSRCETLEEVWQAVEAIRSSGANWVGQPLEADILLEEFVDGPEYSVECCTVNGITTVIAITAKETAGMIETGHLVPAPLAAEEQKAVEAIVIQALKVLGVDYIVSHTEVKLSAAGPKIIEVNARMGGDQIHRLVEAVTGYDLRKLAFHIAAGGTLDDAPRNLPIATSAQIAFLLAGQSGIVRLQREAVGSIEGVQELKLLVEDGQRVLASHSNYNRLGYVIAYGSKDKHASDHVRAAIDALQLTIDAWQQPQDGGQAEPIGKQPAVSCCKPGA</sequence>
<dbReference type="EMBL" id="QKRB01000036">
    <property type="protein sequence ID" value="PZD96694.1"/>
    <property type="molecule type" value="Genomic_DNA"/>
</dbReference>
<dbReference type="Proteomes" id="UP000249522">
    <property type="component" value="Unassembled WGS sequence"/>
</dbReference>
<organism evidence="6 7">
    <name type="scientific">Paenibacillus sambharensis</name>
    <dbReference type="NCBI Taxonomy" id="1803190"/>
    <lineage>
        <taxon>Bacteria</taxon>
        <taxon>Bacillati</taxon>
        <taxon>Bacillota</taxon>
        <taxon>Bacilli</taxon>
        <taxon>Bacillales</taxon>
        <taxon>Paenibacillaceae</taxon>
        <taxon>Paenibacillus</taxon>
    </lineage>
</organism>
<name>A0A2W1LQA6_9BACL</name>
<keyword evidence="7" id="KW-1185">Reference proteome</keyword>
<keyword evidence="3 4" id="KW-0067">ATP-binding</keyword>